<evidence type="ECO:0000313" key="5">
    <source>
        <dbReference type="EMBL" id="KAF0717146.1"/>
    </source>
</evidence>
<evidence type="ECO:0000256" key="2">
    <source>
        <dbReference type="SAM" id="MobiDB-lite"/>
    </source>
</evidence>
<dbReference type="InterPro" id="IPR035699">
    <property type="entry name" value="AAA_6"/>
</dbReference>
<dbReference type="GO" id="GO:0030286">
    <property type="term" value="C:dynein complex"/>
    <property type="evidence" value="ECO:0007669"/>
    <property type="project" value="InterPro"/>
</dbReference>
<feature type="non-terminal residue" evidence="5">
    <location>
        <position position="1"/>
    </location>
</feature>
<comment type="caution">
    <text evidence="5">The sequence shown here is derived from an EMBL/GenBank/DDBJ whole genome shotgun (WGS) entry which is preliminary data.</text>
</comment>
<dbReference type="GO" id="GO:0045505">
    <property type="term" value="F:dynein intermediate chain binding"/>
    <property type="evidence" value="ECO:0007669"/>
    <property type="project" value="InterPro"/>
</dbReference>
<dbReference type="InterPro" id="IPR027417">
    <property type="entry name" value="P-loop_NTPase"/>
</dbReference>
<feature type="region of interest" description="Disordered" evidence="2">
    <location>
        <begin position="2649"/>
        <end position="2672"/>
    </location>
</feature>
<dbReference type="GO" id="GO:0008569">
    <property type="term" value="F:minus-end-directed microtubule motor activity"/>
    <property type="evidence" value="ECO:0007669"/>
    <property type="project" value="TreeGrafter"/>
</dbReference>
<evidence type="ECO:0000259" key="4">
    <source>
        <dbReference type="Pfam" id="PF12774"/>
    </source>
</evidence>
<feature type="domain" description="Dynein heavy chain linker" evidence="3">
    <location>
        <begin position="139"/>
        <end position="382"/>
    </location>
</feature>
<feature type="compositionally biased region" description="Polar residues" evidence="2">
    <location>
        <begin position="2652"/>
        <end position="2669"/>
    </location>
</feature>
<dbReference type="GO" id="GO:0051959">
    <property type="term" value="F:dynein light intermediate chain binding"/>
    <property type="evidence" value="ECO:0007669"/>
    <property type="project" value="InterPro"/>
</dbReference>
<keyword evidence="1" id="KW-0175">Coiled coil</keyword>
<sequence length="3520" mass="382387">SMLRSLSVAADIFEQYDRLHALLALVDVVATYVQVRADAIDHAPLARLALAPLLDHVKNLRRQAQPHCAVLGGVDHPLVGQFLPNADRLCEALEAGIAMAHIRFTPARWLRLEAFLPHAAAAGACTIPHVEAALALPTARQLMKELTDATRAEARIQATIAATKDALAALAFECVADGHVVHVINCVALVESLEDVKLGLLPIRHRQNPWLADVQRLERRVQDAMALVTSIHEMETSWSELAVVLALPELKTFEKDTVLWQRLAEMDETWRDGLLALYHWNSSNSNSCGPSNSCGASNSGSNNCATLLAQLDAIFQPMDFVQFHLECDRLRASMHEYMETLRIGFPRLYFLSNADMFALFNSSNPVNAAVQQCYRGILHTDTTAAAASTSSSASLIVTTPPHACTTLHAAGGKIEGLMDSDFMGWLLGGHAVSFVHAVVFRGSTAAGWRLPLFRPVKILGSLAFWLGQFDTILRHSLGTNLADMKATFVYDPATVDQVMTWHATLPPQLRLGLMHVRFCTLVGRLVASKTASATQLQATVATYDAYRAKLVMAVRQAKTRIHAVEDAILLVTFELETLRLLAARAATHDWRDVIQAWTESFRLEDDDDGGMASTAKATGATPSSGPPRLVRAAMGHVSVAGGLEMQPMMPWIAILPATQRCLFALTHALHLHATCSVMATGDARTGKRTLLRAVGYVLLQSQWELPCHADTSPAHVLSFVTGVAALRGWACIHHAFDQLPRAVLGVLVTEIHRLHQVAVASSSSSACGGGSFFCLPYHGTCVDASLARWLGQPLRPIAFCPPDRTRLVHVLFAANGFADTEAIDVVDRVLQILCASVPRAAAACSFRLVQRLASTAWSITKEVSYIIHGHGTGGAGAHLRHDVSPLNVARYKDANVFRFALLLVLDSVVPQALLHAVVDEVVPTTTELRQESRMFASAFTVVLERAHHVVTPSLVQKGVDLRNMLQSGATALLVGGAATGKTTCLKTTLRAIQLVDSILRTDLQGHLERPTQVSLTFVTMDELGPTPETAAMLTRALAPAKPTKISCVCLDGALPPASSSVSDCIESIVARRPAVWLPSGHSIPRPADAPVVVLETASVASLAPALLAHCNVLCMQPSSSGDGGGLTWQVLLQGWVARPRDPLVSELTHTAVERSVLELALPFLATQPTATGPPVAVLMDQSLRLISAIHASLPPSPATHLVDQVAFLAVVWGFGAHLEPAARARFLGFVTHAIETMRWQSIEPVIGLCTAHDASLFDLAVDFAEHRVVVVVATTSIADSSWSGALVVVPTPPMRFATTMLSLLHSTGHSLLLVGDRGTGKSTTLAHLARLFVMPTTDGTTDTGEASSTTTTAAGLFLHTPSNSKHAALRRWLLQTHATEKRHLAFVDDVAATAPTNDLQLCRDATNHKRLFHSARLGSVAVHASLCLAIDARQLETAVPLDANRHRLVRPFFALHATELTDTELEALFCLVSERRLARRLNATERWFVAATVALVRLVRRSLDRQLPQYRFGNGVIDQVVAATLTHDRSSGGTTGLLFSTHWLLQVKSAMWDALACDAHRVDMCKAIQRVAEDGFFSVDVAEMDRLDWKRPGVAAVMPPTATGHLFHALREYIVTSYEQMPSTHSKIDLMWLRAMNSNLVVHWIQIKDAVESATHMIVVGHERQSHDNVVKLVAHVTRATYLSFQDATSSEVVSQRLDALVSVDETKKSLVSIYDEDLDRWPHLWAFVLDFFRGHHTAAAVRHVVDRSGYVPATLDQPGVLDHFMHYVVRANVSLCVYFDHMASAETRAKLEMLVADRAVPTTVLTAPSFRDRQLYETALGYLTQLVGRHPQLEIPLTECPTLARACTDIHASVAATVGLFNLLNTFKHLVELRAGVTTDAHVDRVTTAIRLVDELRASYVAAQAQAIRWDAAYENCRARHVALKKQTAAVETSLTATAKSMRELDVQLEQLERQRAEGSAAIDAQERQLRIEKKALDHLVLQPLAATEKQHMLGEFKSFLPLVRMATAVNLLFEATPSTTELSPTTAMETAGAIMEAHDFPQKLVHMKLPAAARHAFETSVSFAPADVALLHTKHPVFAAIVRWLLFKLSQVVAAEAMSMLHASVHAADDAVALAHTQLEALEGTTRALHVSLDVARGLREELSMETAETKAATMRAKREAARLSPLQPVVDRYSTWLRATFFVPMPSTPGQLLFLAAVVAYTGASATTKQRHDLTRLWSTILAEHGYVLPLELDVIADSTVSLLSTLQGNICFGQTVSDKTMRHGLAVADWSHQTPLFLDPCGLAELRLVQFFKRMQLALGNDIGHVVLSCDDPSLINKLHDAVVQGHLVVLTNFSAARWDVLRPFLLHPRMPLVLELHVRHAAAHGHAPTTASVARKATGASAAHGLTRHRTYHDDRRHHAASSASTPKGNFQLYLVARGTCPPLDSHQRSLVNVIDCSAPWREVHALVETQLRGVVGLAHTAHHDCLQLTNLQTYVEQHALHARLLSEILATPTHDHAVHAILKFDRLHRPLEAKLAVESDAPPLRASPALVEATEAAAALLADILHALWHVEPLASHGRSLTHVHHLVAAMAEDYIHHHAIISDADKVKMIQCLVQQLYATTALGLPVACHRLFPVVLAILRTPGAPPVARVLHFLGASGDDHTSDTPASTSVHDNSVQSPDANTVPRRISLPKTLSSVVTSHSHVHRVRRINSALPTAGVVSLVNDDNATTLPEIPHHPVFAAWHSTGMFAQLRLLERLQPDCVGVVRHIRQHAAAWLANIKQALGASPPHFVVPHSWPSPLSALSRALLVKCICPDILAFHMDLFATETLPELLDRDPLPLYLSQCVLIVVDSDAVPPRVDALGLDLTQRLVVHDKCDDAVDASVAKGGSVVVVELLDSAGFPSLDDAIARRGAGHPRKKTPCGHIYLVCMREVVDSLPEAFVHETQTIVLPLAVPHLLPPHCTPPSSLGLPTSSSVVASPTRDSHLHGSVVGRLARNLRDLKQHMRVWSTCHAIGWRQFVAREFHAIDATAMLRFFGDLEARCPGDAATLLEAACVALEMGVFGAEMHDDYDRTRLHRVVQDVLANDGGLRQGTSHLSSIASLGSSRAADTWSDYALTERFAACGVSARVALYLRNTALLHTSAQLVAHCRAVALVGTTDRDNDNDTVRHVLAVHLLVFQAFLRVHHAYDGSTSSSAASGSDPSASSAAMVTVAALKFRRSIKRIAGQHKTAPAPTAVAALMLDDLVGRCALLLRCTARLDALLHLQTAEGATTHRHTAMHDDEEMALLRQYVIPPSWLGLPPSASSPSLQAFAAHLDACNVFFSQLKYTVQTCGATGVVELDCLDAPRALFAKLQLQYARAVGCDIDLLVLHLDVAPKEQPHGVHAAHGAVVHDAASHVCGVVASGLWLFHDDGNNQPLFRRLPPVRLYFSLRELELPPPTTHLLVPWFSLWSLKHVGERPMGDSRVFTSLGELHVAADVLPTRQGLATTTAPIVLCPKVDDQPNAVALLDVQRASSSPSSSSSSSSLQS</sequence>
<dbReference type="Pfam" id="PF08393">
    <property type="entry name" value="DHC_N2"/>
    <property type="match status" value="1"/>
</dbReference>
<evidence type="ECO:0000256" key="1">
    <source>
        <dbReference type="SAM" id="Coils"/>
    </source>
</evidence>
<accession>A0A6A4ZI62</accession>
<feature type="region of interest" description="Disordered" evidence="2">
    <location>
        <begin position="605"/>
        <end position="626"/>
    </location>
</feature>
<dbReference type="GO" id="GO:0005524">
    <property type="term" value="F:ATP binding"/>
    <property type="evidence" value="ECO:0007669"/>
    <property type="project" value="InterPro"/>
</dbReference>
<gene>
    <name evidence="5" type="ORF">As57867_002464</name>
</gene>
<feature type="coiled-coil region" evidence="1">
    <location>
        <begin position="1936"/>
        <end position="1970"/>
    </location>
</feature>
<evidence type="ECO:0000259" key="3">
    <source>
        <dbReference type="Pfam" id="PF08393"/>
    </source>
</evidence>
<dbReference type="InterPro" id="IPR013602">
    <property type="entry name" value="Dynein_heavy_linker"/>
</dbReference>
<dbReference type="Pfam" id="PF12774">
    <property type="entry name" value="AAA_6"/>
    <property type="match status" value="1"/>
</dbReference>
<reference evidence="5" key="1">
    <citation type="submission" date="2019-06" db="EMBL/GenBank/DDBJ databases">
        <title>Genomics analysis of Aphanomyces spp. identifies a new class of oomycete effector associated with host adaptation.</title>
        <authorList>
            <person name="Gaulin E."/>
        </authorList>
    </citation>
    <scope>NUCLEOTIDE SEQUENCE</scope>
    <source>
        <strain evidence="5">CBS 578.67</strain>
    </source>
</reference>
<proteinExistence type="predicted"/>
<dbReference type="GO" id="GO:0097729">
    <property type="term" value="C:9+2 motile cilium"/>
    <property type="evidence" value="ECO:0007669"/>
    <property type="project" value="TreeGrafter"/>
</dbReference>
<dbReference type="EMBL" id="VJMH01000299">
    <property type="protein sequence ID" value="KAF0717146.1"/>
    <property type="molecule type" value="Genomic_DNA"/>
</dbReference>
<name>A0A6A4ZI62_9STRA</name>
<dbReference type="Gene3D" id="3.40.50.300">
    <property type="entry name" value="P-loop containing nucleotide triphosphate hydrolases"/>
    <property type="match status" value="4"/>
</dbReference>
<dbReference type="GO" id="GO:0060294">
    <property type="term" value="P:cilium movement involved in cell motility"/>
    <property type="evidence" value="ECO:0007669"/>
    <property type="project" value="TreeGrafter"/>
</dbReference>
<dbReference type="OrthoDB" id="75062at2759"/>
<evidence type="ECO:0008006" key="6">
    <source>
        <dbReference type="Google" id="ProtNLM"/>
    </source>
</evidence>
<feature type="domain" description="Dynein heavy chain hydrolytic ATP-binding dynein motor region" evidence="4">
    <location>
        <begin position="652"/>
        <end position="822"/>
    </location>
</feature>
<dbReference type="InterPro" id="IPR026983">
    <property type="entry name" value="DHC"/>
</dbReference>
<organism evidence="5">
    <name type="scientific">Aphanomyces stellatus</name>
    <dbReference type="NCBI Taxonomy" id="120398"/>
    <lineage>
        <taxon>Eukaryota</taxon>
        <taxon>Sar</taxon>
        <taxon>Stramenopiles</taxon>
        <taxon>Oomycota</taxon>
        <taxon>Saprolegniomycetes</taxon>
        <taxon>Saprolegniales</taxon>
        <taxon>Verrucalvaceae</taxon>
        <taxon>Aphanomyces</taxon>
    </lineage>
</organism>
<dbReference type="PANTHER" id="PTHR10676">
    <property type="entry name" value="DYNEIN HEAVY CHAIN FAMILY PROTEIN"/>
    <property type="match status" value="1"/>
</dbReference>
<protein>
    <recommendedName>
        <fullName evidence="6">AAA+ ATPase domain-containing protein</fullName>
    </recommendedName>
</protein>